<feature type="domain" description="CCHC-type" evidence="8">
    <location>
        <begin position="449"/>
        <end position="465"/>
    </location>
</feature>
<dbReference type="GO" id="GO:0003676">
    <property type="term" value="F:nucleic acid binding"/>
    <property type="evidence" value="ECO:0007669"/>
    <property type="project" value="InterPro"/>
</dbReference>
<dbReference type="PANTHER" id="PTHR47103:SF8">
    <property type="entry name" value="DNA-BINDING PROTEIN"/>
    <property type="match status" value="1"/>
</dbReference>
<dbReference type="InterPro" id="IPR001878">
    <property type="entry name" value="Znf_CCHC"/>
</dbReference>
<keyword evidence="1" id="KW-0507">mRNA processing</keyword>
<evidence type="ECO:0000256" key="2">
    <source>
        <dbReference type="ARBA" id="ARBA00022723"/>
    </source>
</evidence>
<dbReference type="AlphaFoldDB" id="A0A1B9GNV9"/>
<dbReference type="PANTHER" id="PTHR47103">
    <property type="entry name" value="DNA-BINDING PROTEIN"/>
    <property type="match status" value="1"/>
</dbReference>
<evidence type="ECO:0000259" key="8">
    <source>
        <dbReference type="PROSITE" id="PS50158"/>
    </source>
</evidence>
<dbReference type="STRING" id="1296120.A0A1B9GNV9"/>
<evidence type="ECO:0000313" key="9">
    <source>
        <dbReference type="EMBL" id="OCF32760.1"/>
    </source>
</evidence>
<reference evidence="10" key="2">
    <citation type="submission" date="2013-12" db="EMBL/GenBank/DDBJ databases">
        <title>Evolution of pathogenesis and genome organization in the Tremellales.</title>
        <authorList>
            <person name="Cuomo C."/>
            <person name="Litvintseva A."/>
            <person name="Heitman J."/>
            <person name="Chen Y."/>
            <person name="Sun S."/>
            <person name="Springer D."/>
            <person name="Dromer F."/>
            <person name="Young S."/>
            <person name="Zeng Q."/>
            <person name="Chapman S."/>
            <person name="Gujja S."/>
            <person name="Saif S."/>
            <person name="Birren B."/>
        </authorList>
    </citation>
    <scope>NUCLEOTIDE SEQUENCE [LARGE SCALE GENOMIC DNA]</scope>
    <source>
        <strain evidence="10">BCC8398</strain>
    </source>
</reference>
<organism evidence="9 10">
    <name type="scientific">Kwoniella heveanensis BCC8398</name>
    <dbReference type="NCBI Taxonomy" id="1296120"/>
    <lineage>
        <taxon>Eukaryota</taxon>
        <taxon>Fungi</taxon>
        <taxon>Dikarya</taxon>
        <taxon>Basidiomycota</taxon>
        <taxon>Agaricomycotina</taxon>
        <taxon>Tremellomycetes</taxon>
        <taxon>Tremellales</taxon>
        <taxon>Cryptococcaceae</taxon>
        <taxon>Kwoniella</taxon>
    </lineage>
</organism>
<dbReference type="Pfam" id="PF00098">
    <property type="entry name" value="zf-CCHC"/>
    <property type="match status" value="4"/>
</dbReference>
<dbReference type="Gene3D" id="4.10.60.10">
    <property type="entry name" value="Zinc finger, CCHC-type"/>
    <property type="match status" value="4"/>
</dbReference>
<protein>
    <recommendedName>
        <fullName evidence="8">CCHC-type domain-containing protein</fullName>
    </recommendedName>
</protein>
<reference evidence="9 10" key="1">
    <citation type="submission" date="2013-07" db="EMBL/GenBank/DDBJ databases">
        <title>The Genome Sequence of Cryptococcus heveanensis BCC8398.</title>
        <authorList>
            <consortium name="The Broad Institute Genome Sequencing Platform"/>
            <person name="Cuomo C."/>
            <person name="Litvintseva A."/>
            <person name="Chen Y."/>
            <person name="Heitman J."/>
            <person name="Sun S."/>
            <person name="Springer D."/>
            <person name="Dromer F."/>
            <person name="Young S.K."/>
            <person name="Zeng Q."/>
            <person name="Gargeya S."/>
            <person name="Fitzgerald M."/>
            <person name="Abouelleil A."/>
            <person name="Alvarado L."/>
            <person name="Berlin A.M."/>
            <person name="Chapman S.B."/>
            <person name="Dewar J."/>
            <person name="Goldberg J."/>
            <person name="Griggs A."/>
            <person name="Gujja S."/>
            <person name="Hansen M."/>
            <person name="Howarth C."/>
            <person name="Imamovic A."/>
            <person name="Larimer J."/>
            <person name="McCowan C."/>
            <person name="Murphy C."/>
            <person name="Pearson M."/>
            <person name="Priest M."/>
            <person name="Roberts A."/>
            <person name="Saif S."/>
            <person name="Shea T."/>
            <person name="Sykes S."/>
            <person name="Wortman J."/>
            <person name="Nusbaum C."/>
            <person name="Birren B."/>
        </authorList>
    </citation>
    <scope>NUCLEOTIDE SEQUENCE [LARGE SCALE GENOMIC DNA]</scope>
    <source>
        <strain evidence="9 10">BCC8398</strain>
    </source>
</reference>
<dbReference type="Proteomes" id="UP000092666">
    <property type="component" value="Unassembled WGS sequence"/>
</dbReference>
<accession>A0A1B9GNV9</accession>
<evidence type="ECO:0000256" key="4">
    <source>
        <dbReference type="ARBA" id="ARBA00022771"/>
    </source>
</evidence>
<feature type="region of interest" description="Disordered" evidence="7">
    <location>
        <begin position="1"/>
        <end position="119"/>
    </location>
</feature>
<feature type="region of interest" description="Disordered" evidence="7">
    <location>
        <begin position="272"/>
        <end position="393"/>
    </location>
</feature>
<evidence type="ECO:0000256" key="1">
    <source>
        <dbReference type="ARBA" id="ARBA00022664"/>
    </source>
</evidence>
<evidence type="ECO:0000256" key="7">
    <source>
        <dbReference type="SAM" id="MobiDB-lite"/>
    </source>
</evidence>
<evidence type="ECO:0000313" key="10">
    <source>
        <dbReference type="Proteomes" id="UP000092666"/>
    </source>
</evidence>
<feature type="region of interest" description="Disordered" evidence="7">
    <location>
        <begin position="513"/>
        <end position="672"/>
    </location>
</feature>
<dbReference type="GO" id="GO:0008270">
    <property type="term" value="F:zinc ion binding"/>
    <property type="evidence" value="ECO:0007669"/>
    <property type="project" value="UniProtKB-KW"/>
</dbReference>
<proteinExistence type="predicted"/>
<feature type="compositionally biased region" description="Acidic residues" evidence="7">
    <location>
        <begin position="29"/>
        <end position="38"/>
    </location>
</feature>
<name>A0A1B9GNV9_9TREE</name>
<feature type="compositionally biased region" description="Low complexity" evidence="7">
    <location>
        <begin position="188"/>
        <end position="201"/>
    </location>
</feature>
<dbReference type="EMBL" id="KV700129">
    <property type="protein sequence ID" value="OCF32760.1"/>
    <property type="molecule type" value="Genomic_DNA"/>
</dbReference>
<dbReference type="GO" id="GO:0006397">
    <property type="term" value="P:mRNA processing"/>
    <property type="evidence" value="ECO:0007669"/>
    <property type="project" value="UniProtKB-KW"/>
</dbReference>
<feature type="domain" description="CCHC-type" evidence="8">
    <location>
        <begin position="473"/>
        <end position="488"/>
    </location>
</feature>
<keyword evidence="4 6" id="KW-0863">Zinc-finger</keyword>
<gene>
    <name evidence="9" type="ORF">I316_05682</name>
</gene>
<feature type="domain" description="CCHC-type" evidence="8">
    <location>
        <begin position="408"/>
        <end position="423"/>
    </location>
</feature>
<feature type="compositionally biased region" description="Polar residues" evidence="7">
    <location>
        <begin position="569"/>
        <end position="583"/>
    </location>
</feature>
<dbReference type="OrthoDB" id="2576435at2759"/>
<dbReference type="SUPFAM" id="SSF57756">
    <property type="entry name" value="Retrovirus zinc finger-like domains"/>
    <property type="match status" value="3"/>
</dbReference>
<keyword evidence="3" id="KW-0677">Repeat</keyword>
<keyword evidence="5" id="KW-0862">Zinc</keyword>
<feature type="compositionally biased region" description="Basic and acidic residues" evidence="7">
    <location>
        <begin position="150"/>
        <end position="159"/>
    </location>
</feature>
<feature type="domain" description="CCHC-type" evidence="8">
    <location>
        <begin position="428"/>
        <end position="444"/>
    </location>
</feature>
<evidence type="ECO:0000256" key="5">
    <source>
        <dbReference type="ARBA" id="ARBA00022833"/>
    </source>
</evidence>
<keyword evidence="2" id="KW-0479">Metal-binding</keyword>
<feature type="region of interest" description="Disordered" evidence="7">
    <location>
        <begin position="133"/>
        <end position="249"/>
    </location>
</feature>
<dbReference type="Pfam" id="PF13917">
    <property type="entry name" value="zf-CCHC_3"/>
    <property type="match status" value="1"/>
</dbReference>
<dbReference type="SMART" id="SM00343">
    <property type="entry name" value="ZnF_C2HC"/>
    <property type="match status" value="5"/>
</dbReference>
<feature type="domain" description="CCHC-type" evidence="8">
    <location>
        <begin position="499"/>
        <end position="512"/>
    </location>
</feature>
<feature type="compositionally biased region" description="Basic and acidic residues" evidence="7">
    <location>
        <begin position="109"/>
        <end position="118"/>
    </location>
</feature>
<feature type="compositionally biased region" description="Basic and acidic residues" evidence="7">
    <location>
        <begin position="39"/>
        <end position="49"/>
    </location>
</feature>
<dbReference type="PROSITE" id="PS50158">
    <property type="entry name" value="ZF_CCHC"/>
    <property type="match status" value="5"/>
</dbReference>
<evidence type="ECO:0000256" key="3">
    <source>
        <dbReference type="ARBA" id="ARBA00022737"/>
    </source>
</evidence>
<feature type="compositionally biased region" description="Basic and acidic residues" evidence="7">
    <location>
        <begin position="614"/>
        <end position="629"/>
    </location>
</feature>
<sequence length="672" mass="72272">MTQSQDLGYGRDPQQTLREPPPLTKSDTSDEDDEDVEREIERLQREKVARRAQRQASRAHPETRPAAESNVRGAPAGPATDETDESYKYYQGRRLASSAFSPGYGYRTPHPETDHLPPPEELVTAEGAVHRIYPAPTPLCPPANADQGWDDIKEADKKRSSSTSSPSIEVVLHKQPSIPAPVRQRSRPLSPALTASSTPPSVKQEVQSHPNVVDSRNREAPPHMSIRSTKLAMPAPAPTQTSSTSKTAYVAWPSEGVQVSDPTRAMDELDRLYQQRQPRFPPAPRKGDGFPQGSRPPVDQGYGRRVGRGAFGGTAIHSNTDQPQVDGWGPGSSRGDNGWEAPDVGSKADREPDAGVWGDVNTSSKDDGWGGNQSAPSWGGKGDDNGSYGGIRGGGDGGYGSTGGNDGCRKCGEQGHFARECPQAGADKCFKCGDIGHMSRECPKAGGDRCYNCGEEGHLSRECTQEKRQLGACHNCGEQGHQARACTQPQKFGAFRGNCNRCGERGHMSFQCSSGSECDGGYGSNDRRSDRGYSKGYGGNDNEGFGREQHDSWGGFAGGQKEGWGVSSHDVSNEVSQALTNECSRPAPAIHPSRLAQVPSSPAPSSARHQPQGRLEHNAVPDDGKRRDNGWGARAQQPSYQPTTIPHREPDFPPASALQTSKVDPIDPCGGW</sequence>
<keyword evidence="10" id="KW-1185">Reference proteome</keyword>
<dbReference type="InterPro" id="IPR036875">
    <property type="entry name" value="Znf_CCHC_sf"/>
</dbReference>
<evidence type="ECO:0000256" key="6">
    <source>
        <dbReference type="PROSITE-ProRule" id="PRU00047"/>
    </source>
</evidence>
<feature type="compositionally biased region" description="Polar residues" evidence="7">
    <location>
        <begin position="238"/>
        <end position="247"/>
    </location>
</feature>